<accession>A0A7D5NAH7</accession>
<name>A0A7D5NAH7_9PROT</name>
<evidence type="ECO:0000256" key="1">
    <source>
        <dbReference type="SAM" id="MobiDB-lite"/>
    </source>
</evidence>
<proteinExistence type="predicted"/>
<feature type="region of interest" description="Disordered" evidence="1">
    <location>
        <begin position="64"/>
        <end position="90"/>
    </location>
</feature>
<evidence type="ECO:0000313" key="2">
    <source>
        <dbReference type="EMBL" id="QLH49952.1"/>
    </source>
</evidence>
<evidence type="ECO:0000313" key="3">
    <source>
        <dbReference type="Proteomes" id="UP000509684"/>
    </source>
</evidence>
<protein>
    <submittedName>
        <fullName evidence="2">Uncharacterized protein</fullName>
    </submittedName>
</protein>
<dbReference type="Proteomes" id="UP000509684">
    <property type="component" value="Chromosome"/>
</dbReference>
<reference evidence="2 3" key="1">
    <citation type="journal article" date="2019" name="Microbiome">
        <title>Annotated bacterial chromosomes from frame-shift-corrected long-read metagenomic data.</title>
        <authorList>
            <person name="Arumugam K."/>
            <person name="Bagci C."/>
            <person name="Bessarab I."/>
            <person name="Beier S."/>
            <person name="Buchfink B."/>
            <person name="Gorska A."/>
            <person name="Qiu G."/>
            <person name="Huson D.H."/>
            <person name="Williams R.B.H."/>
        </authorList>
    </citation>
    <scope>NUCLEOTIDE SEQUENCE [LARGE SCALE GENOMIC DNA]</scope>
    <source>
        <strain evidence="2">SSA1</strain>
    </source>
</reference>
<dbReference type="AlphaFoldDB" id="A0A7D5NAH7"/>
<gene>
    <name evidence="2" type="ORF">HWD57_09290</name>
</gene>
<dbReference type="EMBL" id="CP058708">
    <property type="protein sequence ID" value="QLH49952.1"/>
    <property type="molecule type" value="Genomic_DNA"/>
</dbReference>
<sequence>MPNSCSLLIPGATLSWLVYSTSCFAVDPRYHEALSAYKGEMKRDEPANVNPRFITDLAISQSRRNAQAATGSGRSATQQATGDSGGGLRIASPVITGSVRGDVNIIVERDAVRGSVINIQ</sequence>
<dbReference type="KEGG" id="acog:HWD57_09290"/>
<feature type="compositionally biased region" description="Polar residues" evidence="1">
    <location>
        <begin position="64"/>
        <end position="82"/>
    </location>
</feature>
<organism evidence="2 3">
    <name type="scientific">Candidatus Accumulibacter cognatus</name>
    <dbReference type="NCBI Taxonomy" id="2954383"/>
    <lineage>
        <taxon>Bacteria</taxon>
        <taxon>Pseudomonadati</taxon>
        <taxon>Pseudomonadota</taxon>
        <taxon>Betaproteobacteria</taxon>
        <taxon>Candidatus Accumulibacter</taxon>
    </lineage>
</organism>